<organism evidence="1 2">
    <name type="scientific">Kibdelosporangium aridum</name>
    <dbReference type="NCBI Taxonomy" id="2030"/>
    <lineage>
        <taxon>Bacteria</taxon>
        <taxon>Bacillati</taxon>
        <taxon>Actinomycetota</taxon>
        <taxon>Actinomycetes</taxon>
        <taxon>Pseudonocardiales</taxon>
        <taxon>Pseudonocardiaceae</taxon>
        <taxon>Kibdelosporangium</taxon>
    </lineage>
</organism>
<gene>
    <name evidence="1" type="ORF">DMH04_56250</name>
</gene>
<evidence type="ECO:0000313" key="1">
    <source>
        <dbReference type="EMBL" id="RSM58313.1"/>
    </source>
</evidence>
<evidence type="ECO:0000313" key="2">
    <source>
        <dbReference type="Proteomes" id="UP000287547"/>
    </source>
</evidence>
<comment type="caution">
    <text evidence="1">The sequence shown here is derived from an EMBL/GenBank/DDBJ whole genome shotgun (WGS) entry which is preliminary data.</text>
</comment>
<dbReference type="AlphaFoldDB" id="A0A428XSI9"/>
<proteinExistence type="predicted"/>
<sequence length="121" mass="12865">MRDITSATRMIVPLGVFSTGVIARGAYAPWALPVHYVPAVLQGALPIWPMDDDQLTATANLPVKLLDRRVRHVVGEVDWSAEREWRVCSGVGPAPGCPGLSLADGALAGIIVGQSGWTPPR</sequence>
<reference evidence="1 2" key="1">
    <citation type="submission" date="2018-05" db="EMBL/GenBank/DDBJ databases">
        <title>Evolution of GPA BGCs.</title>
        <authorList>
            <person name="Waglechner N."/>
            <person name="Wright G.D."/>
        </authorList>
    </citation>
    <scope>NUCLEOTIDE SEQUENCE [LARGE SCALE GENOMIC DNA]</scope>
    <source>
        <strain evidence="1 2">A82846</strain>
    </source>
</reference>
<name>A0A428XSI9_KIBAR</name>
<dbReference type="EMBL" id="QHKI01000144">
    <property type="protein sequence ID" value="RSM58313.1"/>
    <property type="molecule type" value="Genomic_DNA"/>
</dbReference>
<dbReference type="Proteomes" id="UP000287547">
    <property type="component" value="Unassembled WGS sequence"/>
</dbReference>
<accession>A0A428XSI9</accession>
<protein>
    <submittedName>
        <fullName evidence="1">Uncharacterized protein</fullName>
    </submittedName>
</protein>